<gene>
    <name evidence="3" type="ORF">KXQ929_LOCUS47554</name>
</gene>
<dbReference type="Proteomes" id="UP000663868">
    <property type="component" value="Unassembled WGS sequence"/>
</dbReference>
<reference evidence="3" key="1">
    <citation type="submission" date="2021-02" db="EMBL/GenBank/DDBJ databases">
        <authorList>
            <person name="Nowell W R."/>
        </authorList>
    </citation>
    <scope>NUCLEOTIDE SEQUENCE</scope>
</reference>
<evidence type="ECO:0000256" key="1">
    <source>
        <dbReference type="ARBA" id="ARBA00022737"/>
    </source>
</evidence>
<dbReference type="PROSITE" id="PS51125">
    <property type="entry name" value="NHL"/>
    <property type="match status" value="1"/>
</dbReference>
<dbReference type="InterPro" id="IPR011042">
    <property type="entry name" value="6-blade_b-propeller_TolB-like"/>
</dbReference>
<comment type="caution">
    <text evidence="3">The sequence shown here is derived from an EMBL/GenBank/DDBJ whole genome shotgun (WGS) entry which is preliminary data.</text>
</comment>
<dbReference type="EMBL" id="CAJOBB010017339">
    <property type="protein sequence ID" value="CAF4338070.1"/>
    <property type="molecule type" value="Genomic_DNA"/>
</dbReference>
<evidence type="ECO:0000256" key="2">
    <source>
        <dbReference type="PROSITE-ProRule" id="PRU00504"/>
    </source>
</evidence>
<dbReference type="SUPFAM" id="SSF101898">
    <property type="entry name" value="NHL repeat"/>
    <property type="match status" value="1"/>
</dbReference>
<dbReference type="Gene3D" id="2.120.10.30">
    <property type="entry name" value="TolB, C-terminal domain"/>
    <property type="match status" value="1"/>
</dbReference>
<protein>
    <recommendedName>
        <fullName evidence="5">NHL repeat containing protein</fullName>
    </recommendedName>
</protein>
<feature type="non-terminal residue" evidence="3">
    <location>
        <position position="1"/>
    </location>
</feature>
<name>A0A820K6Y6_9BILA</name>
<evidence type="ECO:0008006" key="5">
    <source>
        <dbReference type="Google" id="ProtNLM"/>
    </source>
</evidence>
<organism evidence="3 4">
    <name type="scientific">Adineta steineri</name>
    <dbReference type="NCBI Taxonomy" id="433720"/>
    <lineage>
        <taxon>Eukaryota</taxon>
        <taxon>Metazoa</taxon>
        <taxon>Spiralia</taxon>
        <taxon>Gnathifera</taxon>
        <taxon>Rotifera</taxon>
        <taxon>Eurotatoria</taxon>
        <taxon>Bdelloidea</taxon>
        <taxon>Adinetida</taxon>
        <taxon>Adinetidae</taxon>
        <taxon>Adineta</taxon>
    </lineage>
</organism>
<proteinExistence type="predicted"/>
<feature type="repeat" description="NHL" evidence="2">
    <location>
        <begin position="25"/>
        <end position="60"/>
    </location>
</feature>
<dbReference type="AlphaFoldDB" id="A0A820K6Y6"/>
<keyword evidence="1" id="KW-0677">Repeat</keyword>
<dbReference type="Pfam" id="PF01436">
    <property type="entry name" value="NHL"/>
    <property type="match status" value="1"/>
</dbReference>
<evidence type="ECO:0000313" key="3">
    <source>
        <dbReference type="EMBL" id="CAF4338070.1"/>
    </source>
</evidence>
<feature type="non-terminal residue" evidence="3">
    <location>
        <position position="70"/>
    </location>
</feature>
<sequence>QLLTTIINDNNTKWNQDAITVAGGHGRGNQLNQLNQPRGIYVDDDDHSIYIADTGNHRIVRWELGASNGE</sequence>
<dbReference type="InterPro" id="IPR001258">
    <property type="entry name" value="NHL_repeat"/>
</dbReference>
<accession>A0A820K6Y6</accession>
<evidence type="ECO:0000313" key="4">
    <source>
        <dbReference type="Proteomes" id="UP000663868"/>
    </source>
</evidence>